<proteinExistence type="predicted"/>
<keyword evidence="3" id="KW-1185">Reference proteome</keyword>
<organism evidence="2 3">
    <name type="scientific">Smittium culicis</name>
    <dbReference type="NCBI Taxonomy" id="133412"/>
    <lineage>
        <taxon>Eukaryota</taxon>
        <taxon>Fungi</taxon>
        <taxon>Fungi incertae sedis</taxon>
        <taxon>Zoopagomycota</taxon>
        <taxon>Kickxellomycotina</taxon>
        <taxon>Harpellomycetes</taxon>
        <taxon>Harpellales</taxon>
        <taxon>Legeriomycetaceae</taxon>
        <taxon>Smittium</taxon>
    </lineage>
</organism>
<name>A0A1R1YS25_9FUNG</name>
<evidence type="ECO:0000256" key="1">
    <source>
        <dbReference type="SAM" id="MobiDB-lite"/>
    </source>
</evidence>
<feature type="region of interest" description="Disordered" evidence="1">
    <location>
        <begin position="1"/>
        <end position="30"/>
    </location>
</feature>
<sequence>MGENTLDTNLGIFGLSPDPRRDEGSLRNKHSQNLLKACEARLQDQAREIEYETMSVDKTPENAHQFSEYDAQSSFIQGPGSKKGSFKAI</sequence>
<accession>A0A1R1YS25</accession>
<gene>
    <name evidence="2" type="ORF">AYI69_g816</name>
</gene>
<protein>
    <submittedName>
        <fullName evidence="2">Uncharacterized protein</fullName>
    </submittedName>
</protein>
<dbReference type="EMBL" id="LSSM01000213">
    <property type="protein sequence ID" value="OMJ29670.1"/>
    <property type="molecule type" value="Genomic_DNA"/>
</dbReference>
<evidence type="ECO:0000313" key="2">
    <source>
        <dbReference type="EMBL" id="OMJ29670.1"/>
    </source>
</evidence>
<reference evidence="3" key="1">
    <citation type="submission" date="2017-01" db="EMBL/GenBank/DDBJ databases">
        <authorList>
            <person name="Wang Y."/>
            <person name="White M."/>
            <person name="Kvist S."/>
            <person name="Moncalvo J.-M."/>
        </authorList>
    </citation>
    <scope>NUCLEOTIDE SEQUENCE [LARGE SCALE GENOMIC DNA]</scope>
    <source>
        <strain evidence="3">ID-206-W2</strain>
    </source>
</reference>
<evidence type="ECO:0000313" key="3">
    <source>
        <dbReference type="Proteomes" id="UP000187429"/>
    </source>
</evidence>
<dbReference type="Proteomes" id="UP000187429">
    <property type="component" value="Unassembled WGS sequence"/>
</dbReference>
<dbReference type="AlphaFoldDB" id="A0A1R1YS25"/>
<comment type="caution">
    <text evidence="2">The sequence shown here is derived from an EMBL/GenBank/DDBJ whole genome shotgun (WGS) entry which is preliminary data.</text>
</comment>